<dbReference type="CDD" id="cd06170">
    <property type="entry name" value="LuxR_C_like"/>
    <property type="match status" value="1"/>
</dbReference>
<evidence type="ECO:0000313" key="2">
    <source>
        <dbReference type="EMBL" id="AZQ13316.1"/>
    </source>
</evidence>
<accession>A0ABM7DXK0</accession>
<protein>
    <submittedName>
        <fullName evidence="2">PAS fold protein</fullName>
    </submittedName>
</protein>
<dbReference type="InterPro" id="IPR000792">
    <property type="entry name" value="Tscrpt_reg_LuxR_C"/>
</dbReference>
<dbReference type="InterPro" id="IPR035965">
    <property type="entry name" value="PAS-like_dom_sf"/>
</dbReference>
<dbReference type="EMBL" id="CP020374">
    <property type="protein sequence ID" value="AZQ13316.1"/>
    <property type="molecule type" value="Genomic_DNA"/>
</dbReference>
<dbReference type="Pfam" id="PF00196">
    <property type="entry name" value="GerE"/>
    <property type="match status" value="1"/>
</dbReference>
<dbReference type="Proteomes" id="UP000278437">
    <property type="component" value="Plasmid pSTH1"/>
</dbReference>
<feature type="domain" description="HTH luxR-type" evidence="1">
    <location>
        <begin position="132"/>
        <end position="197"/>
    </location>
</feature>
<dbReference type="Gene3D" id="3.30.450.20">
    <property type="entry name" value="PAS domain"/>
    <property type="match status" value="1"/>
</dbReference>
<keyword evidence="3" id="KW-1185">Reference proteome</keyword>
<evidence type="ECO:0000313" key="3">
    <source>
        <dbReference type="Proteomes" id="UP000278437"/>
    </source>
</evidence>
<organism evidence="2 3">
    <name type="scientific">Shewanella khirikhana</name>
    <dbReference type="NCBI Taxonomy" id="1965282"/>
    <lineage>
        <taxon>Bacteria</taxon>
        <taxon>Pseudomonadati</taxon>
        <taxon>Pseudomonadota</taxon>
        <taxon>Gammaproteobacteria</taxon>
        <taxon>Alteromonadales</taxon>
        <taxon>Shewanellaceae</taxon>
        <taxon>Shewanella</taxon>
    </lineage>
</organism>
<dbReference type="PRINTS" id="PR00038">
    <property type="entry name" value="HTHLUXR"/>
</dbReference>
<evidence type="ECO:0000259" key="1">
    <source>
        <dbReference type="PROSITE" id="PS50043"/>
    </source>
</evidence>
<name>A0ABM7DXK0_9GAMM</name>
<dbReference type="InterPro" id="IPR036388">
    <property type="entry name" value="WH-like_DNA-bd_sf"/>
</dbReference>
<dbReference type="SUPFAM" id="SSF55785">
    <property type="entry name" value="PYP-like sensor domain (PAS domain)"/>
    <property type="match status" value="1"/>
</dbReference>
<geneLocation type="plasmid" evidence="3">
    <name>psth1</name>
</geneLocation>
<dbReference type="PROSITE" id="PS50043">
    <property type="entry name" value="HTH_LUXR_2"/>
    <property type="match status" value="1"/>
</dbReference>
<dbReference type="InterPro" id="IPR013656">
    <property type="entry name" value="PAS_4"/>
</dbReference>
<dbReference type="RefSeq" id="WP_126169655.1">
    <property type="nucleotide sequence ID" value="NZ_CP020374.1"/>
</dbReference>
<sequence>MKRTFEHFQQSPIIATHHALLAVKDLSHQYIAASYGYADYAGQPVEQLIGLTDEDLLWQEQAADVIAHDLAVLCGDTSVRLFRFEHPNNSRRTFLLRYTVALPNNAGQLAGTHTLLLPLSDDELEQLTAPRLMHQVANLSKKEFVILSMLMNGVSRKAILEQENISISTYDTHLQRLKKKFRVSTTHELIIEVARRDLFPFPDTIYP</sequence>
<dbReference type="Pfam" id="PF08448">
    <property type="entry name" value="PAS_4"/>
    <property type="match status" value="1"/>
</dbReference>
<dbReference type="InterPro" id="IPR016032">
    <property type="entry name" value="Sig_transdc_resp-reg_C-effctor"/>
</dbReference>
<dbReference type="SUPFAM" id="SSF46894">
    <property type="entry name" value="C-terminal effector domain of the bipartite response regulators"/>
    <property type="match status" value="1"/>
</dbReference>
<proteinExistence type="predicted"/>
<dbReference type="Gene3D" id="1.10.10.10">
    <property type="entry name" value="Winged helix-like DNA-binding domain superfamily/Winged helix DNA-binding domain"/>
    <property type="match status" value="1"/>
</dbReference>
<gene>
    <name evidence="2" type="ORF">STH12_04290</name>
</gene>
<keyword evidence="2" id="KW-0614">Plasmid</keyword>
<dbReference type="SMART" id="SM00421">
    <property type="entry name" value="HTH_LUXR"/>
    <property type="match status" value="1"/>
</dbReference>
<reference evidence="2 3" key="1">
    <citation type="submission" date="2017-03" db="EMBL/GenBank/DDBJ databases">
        <title>Full genome sequence of a non-lethal Shewanella isolate that potentiates virulence of Vibio parahaemolyticus causing acute hepatopancreatic necrosis disease (AHPND) in shrimp.</title>
        <authorList>
            <person name="Prachumwat A."/>
            <person name="Sritunyalucksana K."/>
        </authorList>
    </citation>
    <scope>NUCLEOTIDE SEQUENCE [LARGE SCALE GENOMIC DNA]</scope>
    <source>
        <strain evidence="2 3">TH2012</strain>
        <plasmid evidence="3">psth1</plasmid>
    </source>
</reference>